<feature type="region of interest" description="Disordered" evidence="2">
    <location>
        <begin position="334"/>
        <end position="369"/>
    </location>
</feature>
<keyword evidence="1" id="KW-0175">Coiled coil</keyword>
<feature type="compositionally biased region" description="Pro residues" evidence="2">
    <location>
        <begin position="511"/>
        <end position="522"/>
    </location>
</feature>
<evidence type="ECO:0000256" key="2">
    <source>
        <dbReference type="SAM" id="MobiDB-lite"/>
    </source>
</evidence>
<protein>
    <submittedName>
        <fullName evidence="4">Nsp1_C domain-containing protein</fullName>
    </submittedName>
</protein>
<evidence type="ECO:0000313" key="4">
    <source>
        <dbReference type="WBParaSite" id="Csp11.Scaffold630.g17267.t1"/>
    </source>
</evidence>
<evidence type="ECO:0000313" key="3">
    <source>
        <dbReference type="Proteomes" id="UP000095282"/>
    </source>
</evidence>
<feature type="region of interest" description="Disordered" evidence="2">
    <location>
        <begin position="914"/>
        <end position="954"/>
    </location>
</feature>
<reference evidence="4" key="1">
    <citation type="submission" date="2016-11" db="UniProtKB">
        <authorList>
            <consortium name="WormBaseParasite"/>
        </authorList>
    </citation>
    <scope>IDENTIFICATION</scope>
</reference>
<feature type="coiled-coil region" evidence="1">
    <location>
        <begin position="748"/>
        <end position="802"/>
    </location>
</feature>
<dbReference type="Proteomes" id="UP000095282">
    <property type="component" value="Unplaced"/>
</dbReference>
<feature type="compositionally biased region" description="Gly residues" evidence="2">
    <location>
        <begin position="454"/>
        <end position="468"/>
    </location>
</feature>
<feature type="compositionally biased region" description="Basic and acidic residues" evidence="2">
    <location>
        <begin position="14"/>
        <end position="26"/>
    </location>
</feature>
<feature type="compositionally biased region" description="Low complexity" evidence="2">
    <location>
        <begin position="443"/>
        <end position="453"/>
    </location>
</feature>
<sequence length="1178" mass="129473">MVSMDAFQAFDGELAPKNKETPNKKPDKFLEDLIEVQRTYRHLKEKWQRIMEEKNHVIQLASSTPPSTSSSPMSSEVQEIDIDVFEAPDKFQDISGDSEFDDEAFVDISATVPTTLQTTTKSQLDEIQMAIKDAFGVKEGPNAQMDGVVTTLKVDQTTPTTQGPNSTYGPIMLNAPRHVPTVVPDRPQNISIALETTVPPSPSIIQNQTQNESILEVPKTLLSTFGRPAPSAKVATPWRHTVEDVDPFEPTTTTTVATSSTPLPLHILPTSSFHSSGVNPDALPATNLFRYPDHVQIPFFGAKSEESIVTTSSPMQPTTPEPFRSEEILNEPEDLEEVEASDDQDSEEDIEEITESEELSTTTARGIENNEDYVEETFSQESSVPESFGIGKAPNFEEEVFGSPPGTRAKAFGTGPSLSGPLEFESHSFGGSPPGSAHLEPPASGQAGLPLGQGLVGPLGSVGLGTGSSGPDTKSLETLDSAPSEALGSAPSFGSFGIGRSPPGFSQPLGPTLPPSPRPQKPSFPTLVDQVEEFFSDEDDTGASSALGSFASAEQLANVPVAQKITVLDEPTPKPTRLVHMPTSRTGIFGTKLQTINQKAYKPPMFPSALSSKTVTMMQLGNPYLERTTVQPIGPHGLAEPVKSADMELPAWNGIEKDNGIMNKARREYQKEFDQQIRDVRMIDEEINRISKMNDDGRSRSTQRCSQVYAHTLSLPQIQKMSHSLGLGDVANVIQKAADLTEHRENDIAQLELDLEEKRKLIAKVEILLSLAESRALLFDLLNEQKKIAEKMENHALDLLQKSNFRPHTPSPFSAASDISELSSAVQQVLNSKNSKKGWSMMKRKVHKKSNFEVIDPSDVVIRNKFIDFNGKTGHLQETAEIVEPVLTVPFVSASSLQNDQFGRQPLLKSVHRRPLPLAPPTMSPKIFGRPSQRAAHHLTASKPLAPPGASESDTVHELIDMLHEDIVKLPAEEEERVCRQVQCDFEKADLCNFESSHDETTRLKSRRQKRGSPQLTDDLLADPSTIADDLLPYTFRAWSIWAGRRADRTKQIDIGPLFSSRNHHFAAVFLEPQQAGILSLPLILSPISTKIRLRLFEGTRGIRLRICCDRYCPLETEPGLYRGHRSWLKKTVTCPPNTQTLSFECLNDGPDRGACGVDDVFVEANRCNQFFNGSDQN</sequence>
<feature type="region of interest" description="Disordered" evidence="2">
    <location>
        <begin position="997"/>
        <end position="1019"/>
    </location>
</feature>
<dbReference type="AlphaFoldDB" id="A0A1I7ULV7"/>
<evidence type="ECO:0000256" key="1">
    <source>
        <dbReference type="SAM" id="Coils"/>
    </source>
</evidence>
<feature type="region of interest" description="Disordered" evidence="2">
    <location>
        <begin position="1"/>
        <end position="26"/>
    </location>
</feature>
<organism evidence="3 4">
    <name type="scientific">Caenorhabditis tropicalis</name>
    <dbReference type="NCBI Taxonomy" id="1561998"/>
    <lineage>
        <taxon>Eukaryota</taxon>
        <taxon>Metazoa</taxon>
        <taxon>Ecdysozoa</taxon>
        <taxon>Nematoda</taxon>
        <taxon>Chromadorea</taxon>
        <taxon>Rhabditida</taxon>
        <taxon>Rhabditina</taxon>
        <taxon>Rhabditomorpha</taxon>
        <taxon>Rhabditoidea</taxon>
        <taxon>Rhabditidae</taxon>
        <taxon>Peloderinae</taxon>
        <taxon>Caenorhabditis</taxon>
    </lineage>
</organism>
<dbReference type="eggNOG" id="ENOG502SRA9">
    <property type="taxonomic scope" value="Eukaryota"/>
</dbReference>
<feature type="region of interest" description="Disordered" evidence="2">
    <location>
        <begin position="396"/>
        <end position="524"/>
    </location>
</feature>
<keyword evidence="3" id="KW-1185">Reference proteome</keyword>
<feature type="compositionally biased region" description="Acidic residues" evidence="2">
    <location>
        <begin position="334"/>
        <end position="358"/>
    </location>
</feature>
<accession>A0A1I7ULV7</accession>
<dbReference type="WBParaSite" id="Csp11.Scaffold630.g17267.t1">
    <property type="protein sequence ID" value="Csp11.Scaffold630.g17267.t1"/>
    <property type="gene ID" value="Csp11.Scaffold630.g17267"/>
</dbReference>
<name>A0A1I7ULV7_9PELO</name>
<dbReference type="STRING" id="1561998.A0A1I7ULV7"/>
<proteinExistence type="predicted"/>